<protein>
    <recommendedName>
        <fullName evidence="5">Ketoreductase domain-containing protein</fullName>
    </recommendedName>
</protein>
<dbReference type="Pfam" id="PF13561">
    <property type="entry name" value="adh_short_C2"/>
    <property type="match status" value="1"/>
</dbReference>
<dbReference type="PANTHER" id="PTHR24321">
    <property type="entry name" value="DEHYDROGENASES, SHORT CHAIN"/>
    <property type="match status" value="1"/>
</dbReference>
<dbReference type="InterPro" id="IPR020904">
    <property type="entry name" value="Sc_DH/Rdtase_CS"/>
</dbReference>
<dbReference type="Gene3D" id="3.20.20.70">
    <property type="entry name" value="Aldolase class I"/>
    <property type="match status" value="1"/>
</dbReference>
<dbReference type="AlphaFoldDB" id="A0A813LU92"/>
<dbReference type="PROSITE" id="PS00061">
    <property type="entry name" value="ADH_SHORT"/>
    <property type="match status" value="1"/>
</dbReference>
<organism evidence="6 7">
    <name type="scientific">Polarella glacialis</name>
    <name type="common">Dinoflagellate</name>
    <dbReference type="NCBI Taxonomy" id="89957"/>
    <lineage>
        <taxon>Eukaryota</taxon>
        <taxon>Sar</taxon>
        <taxon>Alveolata</taxon>
        <taxon>Dinophyceae</taxon>
        <taxon>Suessiales</taxon>
        <taxon>Suessiaceae</taxon>
        <taxon>Polarella</taxon>
    </lineage>
</organism>
<dbReference type="FunFam" id="3.40.50.720:FF:000084">
    <property type="entry name" value="Short-chain dehydrogenase reductase"/>
    <property type="match status" value="1"/>
</dbReference>
<dbReference type="GO" id="GO:0016491">
    <property type="term" value="F:oxidoreductase activity"/>
    <property type="evidence" value="ECO:0007669"/>
    <property type="project" value="UniProtKB-KW"/>
</dbReference>
<dbReference type="CDD" id="cd05233">
    <property type="entry name" value="SDR_c"/>
    <property type="match status" value="1"/>
</dbReference>
<dbReference type="PANTHER" id="PTHR24321:SF8">
    <property type="entry name" value="ESTRADIOL 17-BETA-DEHYDROGENASE 8-RELATED"/>
    <property type="match status" value="1"/>
</dbReference>
<dbReference type="Pfam" id="PF01081">
    <property type="entry name" value="Aldolase"/>
    <property type="match status" value="1"/>
</dbReference>
<feature type="domain" description="Ketoreductase" evidence="5">
    <location>
        <begin position="79"/>
        <end position="260"/>
    </location>
</feature>
<feature type="non-terminal residue" evidence="6">
    <location>
        <position position="1"/>
    </location>
</feature>
<dbReference type="InterPro" id="IPR013785">
    <property type="entry name" value="Aldolase_TIM"/>
</dbReference>
<name>A0A813LU92_POLGL</name>
<evidence type="ECO:0000256" key="2">
    <source>
        <dbReference type="ARBA" id="ARBA00023002"/>
    </source>
</evidence>
<comment type="caution">
    <text evidence="6">The sequence shown here is derived from an EMBL/GenBank/DDBJ whole genome shotgun (WGS) entry which is preliminary data.</text>
</comment>
<evidence type="ECO:0000259" key="5">
    <source>
        <dbReference type="SMART" id="SM00822"/>
    </source>
</evidence>
<dbReference type="InterPro" id="IPR002347">
    <property type="entry name" value="SDR_fam"/>
</dbReference>
<dbReference type="InterPro" id="IPR057326">
    <property type="entry name" value="KR_dom"/>
</dbReference>
<sequence length="485" mass="49651">MLGLRGLARGARALAAAPGSRAAASFASRDGGLAGRLRGPGAAVALAAACAGAGLCVLRPVAAAEEKATQASPGRFAGAVVIITGAGGDFGRAGALRLKREGATVVLLDAAPQALEASAKALAEVPGPPAMAFLCDVTSDEGVETTVAKVELAHGRITHLWNNAGYQGAVKPIDEYPIADFQRVQDINVVGAFRVLHFVSRSMRKTGGGVVVNTASVAALRGTPAMPAYVASKAALLAMTMSAAKDLAPHGIRVNAISPALIGPGFMWDRQNELHAASGSPYFSRDPEEVGKNKIAGVPLKRVGTKDEVINCVLFLLSEESSYCTGTNLVVDGGLQMRYESIVNQKHLVHRCFALTICVFGGCRAGAVAGAMSRSELRAAVAAGALAGAAAGAGVALLLLRDRGRSSSEVKAKASHVREPRGQEGATYAKILDRLRAARVVPVVSVADASGAASLATALVEGGLPVIEVVFRTAAAEEALRRMAE</sequence>
<keyword evidence="4" id="KW-1133">Transmembrane helix</keyword>
<dbReference type="SUPFAM" id="SSF51569">
    <property type="entry name" value="Aldolase"/>
    <property type="match status" value="1"/>
</dbReference>
<keyword evidence="4" id="KW-0812">Transmembrane</keyword>
<dbReference type="Gene3D" id="3.40.50.720">
    <property type="entry name" value="NAD(P)-binding Rossmann-like Domain"/>
    <property type="match status" value="1"/>
</dbReference>
<keyword evidence="4" id="KW-0472">Membrane</keyword>
<dbReference type="InterPro" id="IPR036291">
    <property type="entry name" value="NAD(P)-bd_dom_sf"/>
</dbReference>
<keyword evidence="3" id="KW-0520">NAD</keyword>
<reference evidence="6" key="1">
    <citation type="submission" date="2021-02" db="EMBL/GenBank/DDBJ databases">
        <authorList>
            <person name="Dougan E. K."/>
            <person name="Rhodes N."/>
            <person name="Thang M."/>
            <person name="Chan C."/>
        </authorList>
    </citation>
    <scope>NUCLEOTIDE SEQUENCE</scope>
</reference>
<comment type="similarity">
    <text evidence="1">Belongs to the short-chain dehydrogenases/reductases (SDR) family.</text>
</comment>
<evidence type="ECO:0000313" key="6">
    <source>
        <dbReference type="EMBL" id="CAE8738289.1"/>
    </source>
</evidence>
<dbReference type="SMART" id="SM00822">
    <property type="entry name" value="PKS_KR"/>
    <property type="match status" value="1"/>
</dbReference>
<keyword evidence="2" id="KW-0560">Oxidoreductase</keyword>
<evidence type="ECO:0000256" key="4">
    <source>
        <dbReference type="SAM" id="Phobius"/>
    </source>
</evidence>
<dbReference type="InterPro" id="IPR000887">
    <property type="entry name" value="Aldlse_KDPG_KHG"/>
</dbReference>
<dbReference type="GO" id="GO:0016829">
    <property type="term" value="F:lyase activity"/>
    <property type="evidence" value="ECO:0007669"/>
    <property type="project" value="InterPro"/>
</dbReference>
<dbReference type="Proteomes" id="UP000626109">
    <property type="component" value="Unassembled WGS sequence"/>
</dbReference>
<dbReference type="EMBL" id="CAJNNW010036922">
    <property type="protein sequence ID" value="CAE8738289.1"/>
    <property type="molecule type" value="Genomic_DNA"/>
</dbReference>
<accession>A0A813LU92</accession>
<gene>
    <name evidence="6" type="ORF">PGLA2088_LOCUS49122</name>
</gene>
<evidence type="ECO:0000313" key="7">
    <source>
        <dbReference type="Proteomes" id="UP000626109"/>
    </source>
</evidence>
<feature type="transmembrane region" description="Helical" evidence="4">
    <location>
        <begin position="379"/>
        <end position="400"/>
    </location>
</feature>
<dbReference type="SUPFAM" id="SSF51735">
    <property type="entry name" value="NAD(P)-binding Rossmann-fold domains"/>
    <property type="match status" value="1"/>
</dbReference>
<dbReference type="PRINTS" id="PR00080">
    <property type="entry name" value="SDRFAMILY"/>
</dbReference>
<dbReference type="PRINTS" id="PR00081">
    <property type="entry name" value="GDHRDH"/>
</dbReference>
<proteinExistence type="inferred from homology"/>
<evidence type="ECO:0000256" key="1">
    <source>
        <dbReference type="ARBA" id="ARBA00006484"/>
    </source>
</evidence>
<evidence type="ECO:0000256" key="3">
    <source>
        <dbReference type="ARBA" id="ARBA00023027"/>
    </source>
</evidence>